<evidence type="ECO:0000313" key="3">
    <source>
        <dbReference type="Proteomes" id="UP001612741"/>
    </source>
</evidence>
<protein>
    <recommendedName>
        <fullName evidence="4">Secreted protein</fullName>
    </recommendedName>
</protein>
<proteinExistence type="predicted"/>
<accession>A0ABW7ZDV3</accession>
<evidence type="ECO:0000256" key="1">
    <source>
        <dbReference type="SAM" id="SignalP"/>
    </source>
</evidence>
<reference evidence="2 3" key="1">
    <citation type="submission" date="2024-10" db="EMBL/GenBank/DDBJ databases">
        <title>The Natural Products Discovery Center: Release of the First 8490 Sequenced Strains for Exploring Actinobacteria Biosynthetic Diversity.</title>
        <authorList>
            <person name="Kalkreuter E."/>
            <person name="Kautsar S.A."/>
            <person name="Yang D."/>
            <person name="Bader C.D."/>
            <person name="Teijaro C.N."/>
            <person name="Fluegel L."/>
            <person name="Davis C.M."/>
            <person name="Simpson J.R."/>
            <person name="Lauterbach L."/>
            <person name="Steele A.D."/>
            <person name="Gui C."/>
            <person name="Meng S."/>
            <person name="Li G."/>
            <person name="Viehrig K."/>
            <person name="Ye F."/>
            <person name="Su P."/>
            <person name="Kiefer A.F."/>
            <person name="Nichols A."/>
            <person name="Cepeda A.J."/>
            <person name="Yan W."/>
            <person name="Fan B."/>
            <person name="Jiang Y."/>
            <person name="Adhikari A."/>
            <person name="Zheng C.-J."/>
            <person name="Schuster L."/>
            <person name="Cowan T.M."/>
            <person name="Smanski M.J."/>
            <person name="Chevrette M.G."/>
            <person name="De Carvalho L.P.S."/>
            <person name="Shen B."/>
        </authorList>
    </citation>
    <scope>NUCLEOTIDE SEQUENCE [LARGE SCALE GENOMIC DNA]</scope>
    <source>
        <strain evidence="2 3">NPDC050545</strain>
    </source>
</reference>
<sequence length="100" mass="10226">MRSIPLVLSAVAAATLAFAGPASAAPGIVILTSPGGEQQVVENPEPGQCHPGIGPDNGVANFTQGTILVFPDPACRTRIYDPVEPGEVREDNVGSFTALD</sequence>
<feature type="signal peptide" evidence="1">
    <location>
        <begin position="1"/>
        <end position="24"/>
    </location>
</feature>
<dbReference type="EMBL" id="JBITGY010000021">
    <property type="protein sequence ID" value="MFI6505623.1"/>
    <property type="molecule type" value="Genomic_DNA"/>
</dbReference>
<evidence type="ECO:0008006" key="4">
    <source>
        <dbReference type="Google" id="ProtNLM"/>
    </source>
</evidence>
<dbReference type="RefSeq" id="WP_397091898.1">
    <property type="nucleotide sequence ID" value="NZ_JBITGY010000021.1"/>
</dbReference>
<name>A0ABW7ZDV3_9ACTN</name>
<feature type="chain" id="PRO_5046834869" description="Secreted protein" evidence="1">
    <location>
        <begin position="25"/>
        <end position="100"/>
    </location>
</feature>
<comment type="caution">
    <text evidence="2">The sequence shown here is derived from an EMBL/GenBank/DDBJ whole genome shotgun (WGS) entry which is preliminary data.</text>
</comment>
<keyword evidence="1" id="KW-0732">Signal</keyword>
<dbReference type="Proteomes" id="UP001612741">
    <property type="component" value="Unassembled WGS sequence"/>
</dbReference>
<keyword evidence="3" id="KW-1185">Reference proteome</keyword>
<organism evidence="2 3">
    <name type="scientific">Nonomuraea typhae</name>
    <dbReference type="NCBI Taxonomy" id="2603600"/>
    <lineage>
        <taxon>Bacteria</taxon>
        <taxon>Bacillati</taxon>
        <taxon>Actinomycetota</taxon>
        <taxon>Actinomycetes</taxon>
        <taxon>Streptosporangiales</taxon>
        <taxon>Streptosporangiaceae</taxon>
        <taxon>Nonomuraea</taxon>
    </lineage>
</organism>
<evidence type="ECO:0000313" key="2">
    <source>
        <dbReference type="EMBL" id="MFI6505623.1"/>
    </source>
</evidence>
<gene>
    <name evidence="2" type="ORF">ACIBG2_50150</name>
</gene>